<keyword evidence="2" id="KW-1185">Reference proteome</keyword>
<name>A0A344LTU7_9FLAO</name>
<evidence type="ECO:0000313" key="1">
    <source>
        <dbReference type="EMBL" id="AXB57339.1"/>
    </source>
</evidence>
<proteinExistence type="predicted"/>
<organism evidence="1 2">
    <name type="scientific">Flavobacterium fluviale</name>
    <dbReference type="NCBI Taxonomy" id="2249356"/>
    <lineage>
        <taxon>Bacteria</taxon>
        <taxon>Pseudomonadati</taxon>
        <taxon>Bacteroidota</taxon>
        <taxon>Flavobacteriia</taxon>
        <taxon>Flavobacteriales</taxon>
        <taxon>Flavobacteriaceae</taxon>
        <taxon>Flavobacterium</taxon>
    </lineage>
</organism>
<dbReference type="AlphaFoldDB" id="A0A344LTU7"/>
<reference evidence="1 2" key="1">
    <citation type="submission" date="2018-06" db="EMBL/GenBank/DDBJ databases">
        <title>Genome sequencing of Flavobacterium.</title>
        <authorList>
            <person name="Baek M.-G."/>
            <person name="Yi H."/>
        </authorList>
    </citation>
    <scope>NUCLEOTIDE SEQUENCE [LARGE SCALE GENOMIC DNA]</scope>
    <source>
        <strain evidence="1 2">HYN0086</strain>
    </source>
</reference>
<protein>
    <submittedName>
        <fullName evidence="1">Uncharacterized protein</fullName>
    </submittedName>
</protein>
<gene>
    <name evidence="1" type="ORF">HYN86_12350</name>
</gene>
<dbReference type="OrthoDB" id="9802897at2"/>
<accession>A0A344LTU7</accession>
<dbReference type="KEGG" id="ffl:HYN86_12350"/>
<evidence type="ECO:0000313" key="2">
    <source>
        <dbReference type="Proteomes" id="UP000251561"/>
    </source>
</evidence>
<dbReference type="Gene3D" id="3.60.15.10">
    <property type="entry name" value="Ribonuclease Z/Hydroxyacylglutathione hydrolase-like"/>
    <property type="match status" value="1"/>
</dbReference>
<dbReference type="EMBL" id="CP030261">
    <property type="protein sequence ID" value="AXB57339.1"/>
    <property type="molecule type" value="Genomic_DNA"/>
</dbReference>
<sequence length="71" mass="8587">MFWIRDNGVTAFYGADNLPNQSYLKLNAAYKTDYDGRKAMEQRKRWETQAKEQKWKILLYHDIKTNIVTHY</sequence>
<dbReference type="Proteomes" id="UP000251561">
    <property type="component" value="Chromosome"/>
</dbReference>
<dbReference type="InterPro" id="IPR036866">
    <property type="entry name" value="RibonucZ/Hydroxyglut_hydro"/>
</dbReference>